<comment type="caution">
    <text evidence="2">The sequence shown here is derived from an EMBL/GenBank/DDBJ whole genome shotgun (WGS) entry which is preliminary data.</text>
</comment>
<dbReference type="AlphaFoldDB" id="A0AAP0GEK4"/>
<dbReference type="Proteomes" id="UP001418222">
    <property type="component" value="Unassembled WGS sequence"/>
</dbReference>
<keyword evidence="3" id="KW-1185">Reference proteome</keyword>
<feature type="region of interest" description="Disordered" evidence="1">
    <location>
        <begin position="1"/>
        <end position="42"/>
    </location>
</feature>
<reference evidence="2 3" key="1">
    <citation type="journal article" date="2022" name="Nat. Plants">
        <title>Genomes of leafy and leafless Platanthera orchids illuminate the evolution of mycoheterotrophy.</title>
        <authorList>
            <person name="Li M.H."/>
            <person name="Liu K.W."/>
            <person name="Li Z."/>
            <person name="Lu H.C."/>
            <person name="Ye Q.L."/>
            <person name="Zhang D."/>
            <person name="Wang J.Y."/>
            <person name="Li Y.F."/>
            <person name="Zhong Z.M."/>
            <person name="Liu X."/>
            <person name="Yu X."/>
            <person name="Liu D.K."/>
            <person name="Tu X.D."/>
            <person name="Liu B."/>
            <person name="Hao Y."/>
            <person name="Liao X.Y."/>
            <person name="Jiang Y.T."/>
            <person name="Sun W.H."/>
            <person name="Chen J."/>
            <person name="Chen Y.Q."/>
            <person name="Ai Y."/>
            <person name="Zhai J.W."/>
            <person name="Wu S.S."/>
            <person name="Zhou Z."/>
            <person name="Hsiao Y.Y."/>
            <person name="Wu W.L."/>
            <person name="Chen Y.Y."/>
            <person name="Lin Y.F."/>
            <person name="Hsu J.L."/>
            <person name="Li C.Y."/>
            <person name="Wang Z.W."/>
            <person name="Zhao X."/>
            <person name="Zhong W.Y."/>
            <person name="Ma X.K."/>
            <person name="Ma L."/>
            <person name="Huang J."/>
            <person name="Chen G.Z."/>
            <person name="Huang M.Z."/>
            <person name="Huang L."/>
            <person name="Peng D.H."/>
            <person name="Luo Y.B."/>
            <person name="Zou S.Q."/>
            <person name="Chen S.P."/>
            <person name="Lan S."/>
            <person name="Tsai W.C."/>
            <person name="Van de Peer Y."/>
            <person name="Liu Z.J."/>
        </authorList>
    </citation>
    <scope>NUCLEOTIDE SEQUENCE [LARGE SCALE GENOMIC DNA]</scope>
    <source>
        <strain evidence="2">Lor287</strain>
    </source>
</reference>
<evidence type="ECO:0000313" key="3">
    <source>
        <dbReference type="Proteomes" id="UP001418222"/>
    </source>
</evidence>
<accession>A0AAP0GEK4</accession>
<sequence length="115" mass="12889">MTYQKPTFSPPPSPKRKVSPSKESKILPSKKPAQIKQVDSKGKRVIYSDKSSKKFAEVVPPSSLVIQEDIEPAAGLLDLSTKFKTIKPLDPADENAYESKELNPEFRMARFLELV</sequence>
<organism evidence="2 3">
    <name type="scientific">Platanthera zijinensis</name>
    <dbReference type="NCBI Taxonomy" id="2320716"/>
    <lineage>
        <taxon>Eukaryota</taxon>
        <taxon>Viridiplantae</taxon>
        <taxon>Streptophyta</taxon>
        <taxon>Embryophyta</taxon>
        <taxon>Tracheophyta</taxon>
        <taxon>Spermatophyta</taxon>
        <taxon>Magnoliopsida</taxon>
        <taxon>Liliopsida</taxon>
        <taxon>Asparagales</taxon>
        <taxon>Orchidaceae</taxon>
        <taxon>Orchidoideae</taxon>
        <taxon>Orchideae</taxon>
        <taxon>Orchidinae</taxon>
        <taxon>Platanthera</taxon>
    </lineage>
</organism>
<evidence type="ECO:0000256" key="1">
    <source>
        <dbReference type="SAM" id="MobiDB-lite"/>
    </source>
</evidence>
<dbReference type="EMBL" id="JBBWWQ010000002">
    <property type="protein sequence ID" value="KAK8954682.1"/>
    <property type="molecule type" value="Genomic_DNA"/>
</dbReference>
<name>A0AAP0GEK4_9ASPA</name>
<protein>
    <submittedName>
        <fullName evidence="2">Uncharacterized protein</fullName>
    </submittedName>
</protein>
<proteinExistence type="predicted"/>
<evidence type="ECO:0000313" key="2">
    <source>
        <dbReference type="EMBL" id="KAK8954682.1"/>
    </source>
</evidence>
<gene>
    <name evidence="2" type="ORF">KSP39_PZI002580</name>
</gene>